<dbReference type="InterPro" id="IPR036188">
    <property type="entry name" value="FAD/NAD-bd_sf"/>
</dbReference>
<organism evidence="3 4">
    <name type="scientific">Microbacterium lemovicicum</name>
    <dbReference type="NCBI Taxonomy" id="1072463"/>
    <lineage>
        <taxon>Bacteria</taxon>
        <taxon>Bacillati</taxon>
        <taxon>Actinomycetota</taxon>
        <taxon>Actinomycetes</taxon>
        <taxon>Micrococcales</taxon>
        <taxon>Microbacteriaceae</taxon>
        <taxon>Microbacterium</taxon>
    </lineage>
</organism>
<dbReference type="InterPro" id="IPR050982">
    <property type="entry name" value="Auxin_biosynth/cation_transpt"/>
</dbReference>
<dbReference type="GO" id="GO:0004324">
    <property type="term" value="F:ferredoxin-NADP+ reductase activity"/>
    <property type="evidence" value="ECO:0007669"/>
    <property type="project" value="UniProtKB-EC"/>
</dbReference>
<evidence type="ECO:0000256" key="1">
    <source>
        <dbReference type="ARBA" id="ARBA00023002"/>
    </source>
</evidence>
<dbReference type="Proteomes" id="UP000276888">
    <property type="component" value="Chromosome"/>
</dbReference>
<dbReference type="EC" id="1.18.1.2" evidence="3"/>
<keyword evidence="4" id="KW-1185">Reference proteome</keyword>
<reference evidence="3 4" key="1">
    <citation type="submission" date="2018-08" db="EMBL/GenBank/DDBJ databases">
        <title>Microbacterium lemovicicum sp. nov., a bacterium isolated from a natural uranium-rich soil.</title>
        <authorList>
            <person name="ORTET P."/>
        </authorList>
    </citation>
    <scope>NUCLEOTIDE SEQUENCE [LARGE SCALE GENOMIC DNA]</scope>
    <source>
        <strain evidence="3 4">Viu22</strain>
    </source>
</reference>
<name>A0A3Q9J1G5_9MICO</name>
<feature type="domain" description="FAD/NAD(P)-binding" evidence="2">
    <location>
        <begin position="21"/>
        <end position="360"/>
    </location>
</feature>
<accession>A0A3Q9J1G5</accession>
<dbReference type="PANTHER" id="PTHR43539">
    <property type="entry name" value="FLAVIN-BINDING MONOOXYGENASE-LIKE PROTEIN (AFU_ORTHOLOGUE AFUA_4G09220)"/>
    <property type="match status" value="1"/>
</dbReference>
<evidence type="ECO:0000313" key="4">
    <source>
        <dbReference type="Proteomes" id="UP000276888"/>
    </source>
</evidence>
<dbReference type="InterPro" id="IPR023753">
    <property type="entry name" value="FAD/NAD-binding_dom"/>
</dbReference>
<dbReference type="Pfam" id="PF07992">
    <property type="entry name" value="Pyr_redox_2"/>
    <property type="match status" value="1"/>
</dbReference>
<dbReference type="EMBL" id="CP031423">
    <property type="protein sequence ID" value="AZS35734.1"/>
    <property type="molecule type" value="Genomic_DNA"/>
</dbReference>
<dbReference type="PANTHER" id="PTHR43539:SF78">
    <property type="entry name" value="FLAVIN-CONTAINING MONOOXYGENASE"/>
    <property type="match status" value="1"/>
</dbReference>
<proteinExistence type="predicted"/>
<dbReference type="SUPFAM" id="SSF51905">
    <property type="entry name" value="FAD/NAD(P)-binding domain"/>
    <property type="match status" value="1"/>
</dbReference>
<evidence type="ECO:0000313" key="3">
    <source>
        <dbReference type="EMBL" id="AZS35734.1"/>
    </source>
</evidence>
<dbReference type="PRINTS" id="PR00368">
    <property type="entry name" value="FADPNR"/>
</dbReference>
<dbReference type="PRINTS" id="PR00411">
    <property type="entry name" value="PNDRDTASEI"/>
</dbReference>
<dbReference type="AlphaFoldDB" id="A0A3Q9J1G5"/>
<dbReference type="KEGG" id="mlv:CVS47_00331"/>
<evidence type="ECO:0000259" key="2">
    <source>
        <dbReference type="Pfam" id="PF07992"/>
    </source>
</evidence>
<dbReference type="GO" id="GO:0004497">
    <property type="term" value="F:monooxygenase activity"/>
    <property type="evidence" value="ECO:0007669"/>
    <property type="project" value="TreeGrafter"/>
</dbReference>
<protein>
    <submittedName>
        <fullName evidence="3">Ferredoxin--NADP reductase</fullName>
        <ecNumber evidence="3">1.18.1.2</ecNumber>
    </submittedName>
</protein>
<dbReference type="OrthoDB" id="7279140at2"/>
<dbReference type="RefSeq" id="WP_127094522.1">
    <property type="nucleotide sequence ID" value="NZ_CP031423.1"/>
</dbReference>
<dbReference type="GO" id="GO:0050660">
    <property type="term" value="F:flavin adenine dinucleotide binding"/>
    <property type="evidence" value="ECO:0007669"/>
    <property type="project" value="TreeGrafter"/>
</dbReference>
<keyword evidence="1 3" id="KW-0560">Oxidoreductase</keyword>
<dbReference type="Gene3D" id="3.50.50.60">
    <property type="entry name" value="FAD/NAD(P)-binding domain"/>
    <property type="match status" value="1"/>
</dbReference>
<sequence length="438" mass="46675">MTLLDLTPRTVTSDRLATLPVVIIGAGPIGLAAAANLVERGIDFLILETSDQVAASVRLWGHTRLFSPWRHLIDPAAQRLLEPIGWVSPNPDVAPTGAELVEDYLVPLAGLEQLASRIRFGETVVAVTREGMDRTRTAGRAQAPFLLRLQHADGTVEEITGRAVVDASGTYTTPNPLASSGLPPIGADTVTGSIVHALPDVLGADRARFAGRHTTVVGAGHSAANTLIALARLARDEPGTMVSWLIRNTSAVRISSSPEDELEGRAQLGSRVDRLVARGEVQLVDRFEISSVAADDAGIRLQGTRRGGPAQHVTDVVVNATGFRPNLDMLREIRLELDDIVEAPRRLAPLIDPNVHSCGTVEPHGFRELTHPEPGFFLVGMKSYGRAPTFLLATGYEQVRSVVAWLDGDMRSASQVELTLPATGVCSTDLSSGGSCCS</sequence>
<gene>
    <name evidence="3" type="ORF">CVS47_00331</name>
</gene>